<evidence type="ECO:0000313" key="3">
    <source>
        <dbReference type="EMBL" id="GAA4494933.1"/>
    </source>
</evidence>
<dbReference type="PANTHER" id="PTHR35176:SF6">
    <property type="entry name" value="HEME OXYGENASE HI_0854-RELATED"/>
    <property type="match status" value="1"/>
</dbReference>
<dbReference type="Proteomes" id="UP001501321">
    <property type="component" value="Unassembled WGS sequence"/>
</dbReference>
<dbReference type="InterPro" id="IPR012349">
    <property type="entry name" value="Split_barrel_FMN-bd"/>
</dbReference>
<evidence type="ECO:0000256" key="1">
    <source>
        <dbReference type="ARBA" id="ARBA00023002"/>
    </source>
</evidence>
<keyword evidence="1" id="KW-0560">Oxidoreductase</keyword>
<keyword evidence="4" id="KW-1185">Reference proteome</keyword>
<dbReference type="NCBIfam" id="TIGR04110">
    <property type="entry name" value="heme_HutZ"/>
    <property type="match status" value="1"/>
</dbReference>
<evidence type="ECO:0000313" key="4">
    <source>
        <dbReference type="Proteomes" id="UP001501321"/>
    </source>
</evidence>
<name>A0ABP8PZ49_9GAMM</name>
<feature type="domain" description="Pyridoxamine 5'-phosphate oxidase N-terminal" evidence="2">
    <location>
        <begin position="13"/>
        <end position="144"/>
    </location>
</feature>
<dbReference type="EMBL" id="BAABFC010000003">
    <property type="protein sequence ID" value="GAA4494933.1"/>
    <property type="molecule type" value="Genomic_DNA"/>
</dbReference>
<organism evidence="3 4">
    <name type="scientific">Pseudaeromonas paramecii</name>
    <dbReference type="NCBI Taxonomy" id="2138166"/>
    <lineage>
        <taxon>Bacteria</taxon>
        <taxon>Pseudomonadati</taxon>
        <taxon>Pseudomonadota</taxon>
        <taxon>Gammaproteobacteria</taxon>
        <taxon>Aeromonadales</taxon>
        <taxon>Aeromonadaceae</taxon>
        <taxon>Pseudaeromonas</taxon>
    </lineage>
</organism>
<dbReference type="InterPro" id="IPR014419">
    <property type="entry name" value="HutZ"/>
</dbReference>
<protein>
    <submittedName>
        <fullName evidence="3">Heme utilization protein HutZ</fullName>
    </submittedName>
</protein>
<proteinExistence type="predicted"/>
<comment type="caution">
    <text evidence="3">The sequence shown here is derived from an EMBL/GenBank/DDBJ whole genome shotgun (WGS) entry which is preliminary data.</text>
</comment>
<reference evidence="4" key="1">
    <citation type="journal article" date="2019" name="Int. J. Syst. Evol. Microbiol.">
        <title>The Global Catalogue of Microorganisms (GCM) 10K type strain sequencing project: providing services to taxonomists for standard genome sequencing and annotation.</title>
        <authorList>
            <consortium name="The Broad Institute Genomics Platform"/>
            <consortium name="The Broad Institute Genome Sequencing Center for Infectious Disease"/>
            <person name="Wu L."/>
            <person name="Ma J."/>
        </authorList>
    </citation>
    <scope>NUCLEOTIDE SEQUENCE [LARGE SCALE GENOMIC DNA]</scope>
    <source>
        <strain evidence="4">JCM 32226</strain>
    </source>
</reference>
<evidence type="ECO:0000259" key="2">
    <source>
        <dbReference type="Pfam" id="PF01243"/>
    </source>
</evidence>
<dbReference type="PIRSF" id="PIRSF004633">
    <property type="entry name" value="UCP_PLP_oxd"/>
    <property type="match status" value="1"/>
</dbReference>
<gene>
    <name evidence="3" type="primary">hutZ</name>
    <name evidence="3" type="ORF">GCM10023095_07350</name>
</gene>
<accession>A0ABP8PZ49</accession>
<sequence>MQDKQARLQQRLLPEIQALRAQCRSLMLATLDEQGAPNVSYAPFVFLDGHYYVLVSEVARHGRNLKAVAKASLMLIEDEADCRQLYARVRLSHDAEVNQVARDCEHWNQAVEALAHRHGDLVTNLTRMADFSLFRLTPQQGLYVKGFGQAFEVSSDDQVDMVHLTVGHKPMEQSDR</sequence>
<dbReference type="InterPro" id="IPR052019">
    <property type="entry name" value="F420H2_bilvrd_red/Heme_oxyg"/>
</dbReference>
<dbReference type="SUPFAM" id="SSF50475">
    <property type="entry name" value="FMN-binding split barrel"/>
    <property type="match status" value="1"/>
</dbReference>
<dbReference type="Pfam" id="PF01243">
    <property type="entry name" value="PNPOx_N"/>
    <property type="match status" value="1"/>
</dbReference>
<dbReference type="InterPro" id="IPR011576">
    <property type="entry name" value="Pyridox_Oxase_N"/>
</dbReference>
<dbReference type="RefSeq" id="WP_345010160.1">
    <property type="nucleotide sequence ID" value="NZ_BAABFC010000003.1"/>
</dbReference>
<dbReference type="PANTHER" id="PTHR35176">
    <property type="entry name" value="HEME OXYGENASE HI_0854-RELATED"/>
    <property type="match status" value="1"/>
</dbReference>
<dbReference type="Gene3D" id="2.30.110.10">
    <property type="entry name" value="Electron Transport, Fmn-binding Protein, Chain A"/>
    <property type="match status" value="1"/>
</dbReference>